<dbReference type="AlphaFoldDB" id="A0A4R7EQW6"/>
<keyword evidence="2" id="KW-1185">Reference proteome</keyword>
<evidence type="ECO:0000313" key="1">
    <source>
        <dbReference type="EMBL" id="TDS55342.1"/>
    </source>
</evidence>
<proteinExistence type="predicted"/>
<organism evidence="1 2">
    <name type="scientific">Myroides indicus</name>
    <dbReference type="NCBI Taxonomy" id="1323422"/>
    <lineage>
        <taxon>Bacteria</taxon>
        <taxon>Pseudomonadati</taxon>
        <taxon>Bacteroidota</taxon>
        <taxon>Flavobacteriia</taxon>
        <taxon>Flavobacteriales</taxon>
        <taxon>Flavobacteriaceae</taxon>
        <taxon>Myroides</taxon>
    </lineage>
</organism>
<gene>
    <name evidence="1" type="ORF">C8P70_12267</name>
</gene>
<reference evidence="1 2" key="1">
    <citation type="submission" date="2019-03" db="EMBL/GenBank/DDBJ databases">
        <title>Genomic Encyclopedia of Archaeal and Bacterial Type Strains, Phase II (KMG-II): from individual species to whole genera.</title>
        <authorList>
            <person name="Goeker M."/>
        </authorList>
    </citation>
    <scope>NUCLEOTIDE SEQUENCE [LARGE SCALE GENOMIC DNA]</scope>
    <source>
        <strain evidence="1 2">DSM 28213</strain>
    </source>
</reference>
<evidence type="ECO:0000313" key="2">
    <source>
        <dbReference type="Proteomes" id="UP000295215"/>
    </source>
</evidence>
<sequence length="54" mass="6188">MPKSIKTEMQILKGKLEVKANKQTDNFADLLESLKNLNADKLVQLTTFINQLNR</sequence>
<comment type="caution">
    <text evidence="1">The sequence shown here is derived from an EMBL/GenBank/DDBJ whole genome shotgun (WGS) entry which is preliminary data.</text>
</comment>
<dbReference type="EMBL" id="SOAG01000022">
    <property type="protein sequence ID" value="TDS55342.1"/>
    <property type="molecule type" value="Genomic_DNA"/>
</dbReference>
<accession>A0A4R7EQW6</accession>
<name>A0A4R7EQW6_9FLAO</name>
<dbReference type="Proteomes" id="UP000295215">
    <property type="component" value="Unassembled WGS sequence"/>
</dbReference>
<protein>
    <submittedName>
        <fullName evidence="1">Uncharacterized protein</fullName>
    </submittedName>
</protein>